<dbReference type="GO" id="GO:0045820">
    <property type="term" value="P:negative regulation of glycolytic process"/>
    <property type="evidence" value="ECO:0007669"/>
    <property type="project" value="TreeGrafter"/>
</dbReference>
<dbReference type="PROSITE" id="PS00175">
    <property type="entry name" value="PG_MUTASE"/>
    <property type="match status" value="1"/>
</dbReference>
<evidence type="ECO:0000313" key="4">
    <source>
        <dbReference type="EMBL" id="QAY64066.1"/>
    </source>
</evidence>
<dbReference type="OrthoDB" id="4131070at2"/>
<organism evidence="4 5">
    <name type="scientific">Xylanimonas allomyrinae</name>
    <dbReference type="NCBI Taxonomy" id="2509459"/>
    <lineage>
        <taxon>Bacteria</taxon>
        <taxon>Bacillati</taxon>
        <taxon>Actinomycetota</taxon>
        <taxon>Actinomycetes</taxon>
        <taxon>Micrococcales</taxon>
        <taxon>Promicromonosporaceae</taxon>
        <taxon>Xylanimonas</taxon>
    </lineage>
</organism>
<gene>
    <name evidence="4" type="ORF">ET495_13490</name>
</gene>
<dbReference type="InterPro" id="IPR051695">
    <property type="entry name" value="Phosphoglycerate_Mutase"/>
</dbReference>
<dbReference type="SUPFAM" id="SSF53254">
    <property type="entry name" value="Phosphoglycerate mutase-like"/>
    <property type="match status" value="1"/>
</dbReference>
<dbReference type="GO" id="GO:0004331">
    <property type="term" value="F:fructose-2,6-bisphosphate 2-phosphatase activity"/>
    <property type="evidence" value="ECO:0007669"/>
    <property type="project" value="TreeGrafter"/>
</dbReference>
<dbReference type="RefSeq" id="WP_129205225.1">
    <property type="nucleotide sequence ID" value="NZ_CP035495.1"/>
</dbReference>
<dbReference type="InterPro" id="IPR001345">
    <property type="entry name" value="PG/BPGM_mutase_AS"/>
</dbReference>
<accession>A0A4P6ENQ7</accession>
<dbReference type="AlphaFoldDB" id="A0A4P6ENQ7"/>
<dbReference type="Pfam" id="PF00300">
    <property type="entry name" value="His_Phos_1"/>
    <property type="match status" value="1"/>
</dbReference>
<feature type="region of interest" description="Disordered" evidence="3">
    <location>
        <begin position="204"/>
        <end position="232"/>
    </location>
</feature>
<feature type="binding site" evidence="2">
    <location>
        <position position="59"/>
    </location>
    <ligand>
        <name>substrate</name>
    </ligand>
</feature>
<dbReference type="Proteomes" id="UP000291758">
    <property type="component" value="Chromosome"/>
</dbReference>
<evidence type="ECO:0000256" key="1">
    <source>
        <dbReference type="ARBA" id="ARBA00022801"/>
    </source>
</evidence>
<name>A0A4P6ENQ7_9MICO</name>
<dbReference type="KEGG" id="xyl:ET495_13490"/>
<protein>
    <submittedName>
        <fullName evidence="4">Histidine phosphatase family protein</fullName>
    </submittedName>
</protein>
<evidence type="ECO:0000256" key="2">
    <source>
        <dbReference type="PIRSR" id="PIRSR613078-2"/>
    </source>
</evidence>
<dbReference type="InterPro" id="IPR029033">
    <property type="entry name" value="His_PPase_superfam"/>
</dbReference>
<dbReference type="Gene3D" id="3.40.50.1240">
    <property type="entry name" value="Phosphoglycerate mutase-like"/>
    <property type="match status" value="1"/>
</dbReference>
<keyword evidence="1" id="KW-0378">Hydrolase</keyword>
<evidence type="ECO:0000313" key="5">
    <source>
        <dbReference type="Proteomes" id="UP000291758"/>
    </source>
</evidence>
<dbReference type="PANTHER" id="PTHR46517">
    <property type="entry name" value="FRUCTOSE-2,6-BISPHOSPHATASE TIGAR"/>
    <property type="match status" value="1"/>
</dbReference>
<dbReference type="GO" id="GO:0005829">
    <property type="term" value="C:cytosol"/>
    <property type="evidence" value="ECO:0007669"/>
    <property type="project" value="TreeGrafter"/>
</dbReference>
<dbReference type="CDD" id="cd07067">
    <property type="entry name" value="HP_PGM_like"/>
    <property type="match status" value="1"/>
</dbReference>
<evidence type="ECO:0000256" key="3">
    <source>
        <dbReference type="SAM" id="MobiDB-lite"/>
    </source>
</evidence>
<dbReference type="PANTHER" id="PTHR46517:SF1">
    <property type="entry name" value="FRUCTOSE-2,6-BISPHOSPHATASE TIGAR"/>
    <property type="match status" value="1"/>
</dbReference>
<sequence length="232" mass="24286">MTLTLTLVRHGQTHFNARSILQGSSNSPLTRTGRAGVRTTARHLAASDFTAAYASPSGRAVTTAVEILHHHPDLRLQVDTDLRELDFGRFERRPERELEAVEPWSRLVPAVLAGHHPGLPDGESGAAFMSRVSGVFERIAAAHPQGEVLVVGHGLALAAYLWTISPGPLAVLPNASVSTVRVTDGVPEVVEAGLDVAGHGGLAARSTLPTAPTLPTTPTTTPTAPVSAPLPA</sequence>
<feature type="binding site" evidence="2">
    <location>
        <begin position="9"/>
        <end position="16"/>
    </location>
    <ligand>
        <name>substrate</name>
    </ligand>
</feature>
<keyword evidence="5" id="KW-1185">Reference proteome</keyword>
<proteinExistence type="predicted"/>
<dbReference type="SMART" id="SM00855">
    <property type="entry name" value="PGAM"/>
    <property type="match status" value="1"/>
</dbReference>
<reference evidence="4 5" key="1">
    <citation type="submission" date="2019-01" db="EMBL/GenBank/DDBJ databases">
        <title>Genome sequencing of strain 2JSPR-7.</title>
        <authorList>
            <person name="Heo J."/>
            <person name="Kim S.-J."/>
            <person name="Kim J.-S."/>
            <person name="Hong S.-B."/>
            <person name="Kwon S.-W."/>
        </authorList>
    </citation>
    <scope>NUCLEOTIDE SEQUENCE [LARGE SCALE GENOMIC DNA]</scope>
    <source>
        <strain evidence="4 5">2JSPR-7</strain>
    </source>
</reference>
<dbReference type="GO" id="GO:0043456">
    <property type="term" value="P:regulation of pentose-phosphate shunt"/>
    <property type="evidence" value="ECO:0007669"/>
    <property type="project" value="TreeGrafter"/>
</dbReference>
<dbReference type="EMBL" id="CP035495">
    <property type="protein sequence ID" value="QAY64066.1"/>
    <property type="molecule type" value="Genomic_DNA"/>
</dbReference>
<dbReference type="InterPro" id="IPR013078">
    <property type="entry name" value="His_Pase_superF_clade-1"/>
</dbReference>